<dbReference type="InterPro" id="IPR013324">
    <property type="entry name" value="RNA_pol_sigma_r3/r4-like"/>
</dbReference>
<name>A0A1J6TSP4_CAMJU</name>
<reference evidence="2 6" key="1">
    <citation type="submission" date="2018-05" db="EMBL/GenBank/DDBJ databases">
        <authorList>
            <consortium name="PulseNet: The National Subtyping Network for Foodborne Disease Surveillance"/>
            <person name="Tarr C.L."/>
            <person name="Trees E."/>
            <person name="Katz L.S."/>
            <person name="Carleton-Romer H.A."/>
            <person name="Stroika S."/>
            <person name="Kucerova Z."/>
            <person name="Roache K.F."/>
            <person name="Sabol A.L."/>
            <person name="Besser J."/>
            <person name="Gerner-Smidt P."/>
        </authorList>
    </citation>
    <scope>NUCLEOTIDE SEQUENCE [LARGE SCALE GENOMIC DNA]</scope>
    <source>
        <strain evidence="2 6">PNUSAC003589</strain>
    </source>
</reference>
<evidence type="ECO:0000313" key="4">
    <source>
        <dbReference type="EMBL" id="ELD5187367.1"/>
    </source>
</evidence>
<dbReference type="EMBL" id="AACJKW010000005">
    <property type="protein sequence ID" value="EAK8193324.1"/>
    <property type="molecule type" value="Genomic_DNA"/>
</dbReference>
<dbReference type="RefSeq" id="WP_002891557.1">
    <property type="nucleotide sequence ID" value="NZ_AP028336.1"/>
</dbReference>
<organism evidence="3 5">
    <name type="scientific">Campylobacter jejuni</name>
    <dbReference type="NCBI Taxonomy" id="197"/>
    <lineage>
        <taxon>Bacteria</taxon>
        <taxon>Pseudomonadati</taxon>
        <taxon>Campylobacterota</taxon>
        <taxon>Epsilonproteobacteria</taxon>
        <taxon>Campylobacterales</taxon>
        <taxon>Campylobacteraceae</taxon>
        <taxon>Campylobacter</taxon>
    </lineage>
</organism>
<gene>
    <name evidence="2" type="ORF">C1418_00465</name>
    <name evidence="3" type="ORF">E7N58_03875</name>
    <name evidence="4" type="ORF">QQI97_001567</name>
</gene>
<dbReference type="SUPFAM" id="SSF88659">
    <property type="entry name" value="Sigma3 and sigma4 domains of RNA polymerase sigma factors"/>
    <property type="match status" value="1"/>
</dbReference>
<reference evidence="3 5" key="2">
    <citation type="submission" date="2019-04" db="EMBL/GenBank/DDBJ databases">
        <authorList>
            <person name="Ashton P.M."/>
            <person name="Dallman T."/>
            <person name="Nair S."/>
            <person name="De Pinna E."/>
            <person name="Peters T."/>
            <person name="Grant K."/>
        </authorList>
    </citation>
    <scope>NUCLEOTIDE SEQUENCE [LARGE SCALE GENOMIC DNA]</scope>
    <source>
        <strain evidence="3 5">OXC2299</strain>
    </source>
</reference>
<protein>
    <submittedName>
        <fullName evidence="3">RNA polymerase subunit sigma-70</fullName>
    </submittedName>
</protein>
<comment type="caution">
    <text evidence="3">The sequence shown here is derived from an EMBL/GenBank/DDBJ whole genome shotgun (WGS) entry which is preliminary data.</text>
</comment>
<evidence type="ECO:0000313" key="5">
    <source>
        <dbReference type="Proteomes" id="UP000358933"/>
    </source>
</evidence>
<dbReference type="Proteomes" id="UP000410873">
    <property type="component" value="Unassembled WGS sequence"/>
</dbReference>
<dbReference type="GO" id="GO:0006352">
    <property type="term" value="P:DNA-templated transcription initiation"/>
    <property type="evidence" value="ECO:0007669"/>
    <property type="project" value="InterPro"/>
</dbReference>
<dbReference type="Proteomes" id="UP000358933">
    <property type="component" value="Unassembled WGS sequence"/>
</dbReference>
<dbReference type="EMBL" id="ABMIIH010000010">
    <property type="protein sequence ID" value="ELD5187367.1"/>
    <property type="molecule type" value="Genomic_DNA"/>
</dbReference>
<sequence>MTFEEIAKELGISLTRVHQIYKHAIKKLRSPKNKDKWLAIFETLDLIEQEKTKRNNLIQGVDHDNND</sequence>
<accession>A0A1J6TSP4</accession>
<dbReference type="GO" id="GO:0003700">
    <property type="term" value="F:DNA-binding transcription factor activity"/>
    <property type="evidence" value="ECO:0007669"/>
    <property type="project" value="InterPro"/>
</dbReference>
<dbReference type="InterPro" id="IPR007630">
    <property type="entry name" value="RNA_pol_sigma70_r4"/>
</dbReference>
<dbReference type="EMBL" id="AACFWJ010000001">
    <property type="protein sequence ID" value="EAK3958320.1"/>
    <property type="molecule type" value="Genomic_DNA"/>
</dbReference>
<evidence type="ECO:0000259" key="1">
    <source>
        <dbReference type="Pfam" id="PF04545"/>
    </source>
</evidence>
<dbReference type="Proteomes" id="UP001183411">
    <property type="component" value="Unassembled WGS sequence"/>
</dbReference>
<reference evidence="4" key="3">
    <citation type="submission" date="2023-06" db="EMBL/GenBank/DDBJ databases">
        <authorList>
            <consortium name="PulseNet: The National Subtyping Network for Foodborne Disease Surveillance"/>
        </authorList>
    </citation>
    <scope>NUCLEOTIDE SEQUENCE</scope>
    <source>
        <strain evidence="4">PNUSAC035917</strain>
    </source>
</reference>
<dbReference type="AlphaFoldDB" id="A0A1J6TSP4"/>
<evidence type="ECO:0000313" key="3">
    <source>
        <dbReference type="EMBL" id="EAK8193324.1"/>
    </source>
</evidence>
<dbReference type="Gene3D" id="1.10.10.10">
    <property type="entry name" value="Winged helix-like DNA-binding domain superfamily/Winged helix DNA-binding domain"/>
    <property type="match status" value="1"/>
</dbReference>
<evidence type="ECO:0000313" key="2">
    <source>
        <dbReference type="EMBL" id="EAK3958320.1"/>
    </source>
</evidence>
<evidence type="ECO:0000313" key="6">
    <source>
        <dbReference type="Proteomes" id="UP000410873"/>
    </source>
</evidence>
<dbReference type="Pfam" id="PF04545">
    <property type="entry name" value="Sigma70_r4"/>
    <property type="match status" value="1"/>
</dbReference>
<feature type="domain" description="RNA polymerase sigma-70 region 4" evidence="1">
    <location>
        <begin position="1"/>
        <end position="29"/>
    </location>
</feature>
<proteinExistence type="predicted"/>
<dbReference type="InterPro" id="IPR036388">
    <property type="entry name" value="WH-like_DNA-bd_sf"/>
</dbReference>